<dbReference type="VEuPathDB" id="VectorBase:GPAI017813"/>
<accession>A0A1A9ZKT6</accession>
<evidence type="ECO:0000256" key="2">
    <source>
        <dbReference type="ARBA" id="ARBA00022837"/>
    </source>
</evidence>
<dbReference type="STRING" id="7398.A0A1A9ZKT6"/>
<dbReference type="Gene3D" id="1.10.238.10">
    <property type="entry name" value="EF-hand"/>
    <property type="match status" value="2"/>
</dbReference>
<keyword evidence="1" id="KW-0677">Repeat</keyword>
<feature type="region of interest" description="Disordered" evidence="3">
    <location>
        <begin position="573"/>
        <end position="606"/>
    </location>
</feature>
<evidence type="ECO:0000256" key="1">
    <source>
        <dbReference type="ARBA" id="ARBA00022737"/>
    </source>
</evidence>
<protein>
    <recommendedName>
        <fullName evidence="4">EF-hand domain-containing protein</fullName>
    </recommendedName>
</protein>
<dbReference type="FunFam" id="1.10.238.10:FF:000662">
    <property type="entry name" value="RE52086p"/>
    <property type="match status" value="1"/>
</dbReference>
<dbReference type="InterPro" id="IPR018247">
    <property type="entry name" value="EF_Hand_1_Ca_BS"/>
</dbReference>
<proteinExistence type="predicted"/>
<evidence type="ECO:0000256" key="3">
    <source>
        <dbReference type="SAM" id="MobiDB-lite"/>
    </source>
</evidence>
<feature type="domain" description="EF-hand" evidence="4">
    <location>
        <begin position="509"/>
        <end position="544"/>
    </location>
</feature>
<reference evidence="5" key="2">
    <citation type="submission" date="2020-05" db="UniProtKB">
        <authorList>
            <consortium name="EnsemblMetazoa"/>
        </authorList>
    </citation>
    <scope>IDENTIFICATION</scope>
    <source>
        <strain evidence="5">IAEA</strain>
    </source>
</reference>
<dbReference type="PANTHER" id="PTHR23048">
    <property type="entry name" value="MYOSIN LIGHT CHAIN 1, 3"/>
    <property type="match status" value="1"/>
</dbReference>
<evidence type="ECO:0000313" key="6">
    <source>
        <dbReference type="Proteomes" id="UP000092445"/>
    </source>
</evidence>
<dbReference type="SUPFAM" id="SSF47473">
    <property type="entry name" value="EF-hand"/>
    <property type="match status" value="1"/>
</dbReference>
<dbReference type="InterPro" id="IPR002048">
    <property type="entry name" value="EF_hand_dom"/>
</dbReference>
<feature type="domain" description="EF-hand" evidence="4">
    <location>
        <begin position="545"/>
        <end position="580"/>
    </location>
</feature>
<feature type="compositionally biased region" description="Polar residues" evidence="3">
    <location>
        <begin position="408"/>
        <end position="420"/>
    </location>
</feature>
<feature type="compositionally biased region" description="Acidic residues" evidence="3">
    <location>
        <begin position="576"/>
        <end position="589"/>
    </location>
</feature>
<keyword evidence="2" id="KW-0106">Calcium</keyword>
<dbReference type="FunFam" id="1.10.238.10:FF:000419">
    <property type="entry name" value="Calmodulin-like protein 10"/>
    <property type="match status" value="1"/>
</dbReference>
<reference evidence="6" key="1">
    <citation type="submission" date="2014-03" db="EMBL/GenBank/DDBJ databases">
        <authorList>
            <person name="Aksoy S."/>
            <person name="Warren W."/>
            <person name="Wilson R.K."/>
        </authorList>
    </citation>
    <scope>NUCLEOTIDE SEQUENCE [LARGE SCALE GENOMIC DNA]</scope>
    <source>
        <strain evidence="6">IAEA</strain>
    </source>
</reference>
<dbReference type="Proteomes" id="UP000092445">
    <property type="component" value="Unassembled WGS sequence"/>
</dbReference>
<keyword evidence="6" id="KW-1185">Reference proteome</keyword>
<sequence>MNDILKAERLTSWVREVKSQLSLEKTEQKGDRVFSCKSGQKRAHCMESRGELFALQLRPIQLIALLGSLVASTIRSIIRDNNIAQGCEGCIKDIKTELNIKEEERSIKNAIVVVVRSWLGLAWLDLAWLVDELLAKANKITTPKLCECLFLSDLDCIYKNTVKLEGKRLFSAVNNFFAGSSIARELRQLMTRNTSVTGDDEIAELSENINQLSVRGEYEEEQNHTKCTDLQENTAVAASRDDVELPDSVIEQQKTVMSTSKQTRLSRRSKGNEVMIIKDDQRTHRQRNYQRKSANSYASTTTPTKQHQQYYHNKPIPNTRVTYVRDCSEEIVYDASDNGDDEDNDVEVRYAVDSDEDDLMPELEDYDEDIDEEDDDDVNGGRKKKKLSFISSRSMGGKHKARTRQFSKQRTISSESQEGSSGRIISKGQMREFREAFRLFDKDGDGCITKEELGTVMRSLGQFARVEELQEMLQEIDVDGDGNVSFEEFVDILSNMAYEDKSGLSVADQEERELRDAFRVFDKHNRGYITASDLRAVLQCLGEDLDEEDIEDMIKEVDVDGDGRIDFYEFVHALGEPEDSQDNDEEEENTTSPLPTPKSNVSLTYD</sequence>
<dbReference type="Pfam" id="PF13499">
    <property type="entry name" value="EF-hand_7"/>
    <property type="match status" value="2"/>
</dbReference>
<name>A0A1A9ZKT6_GLOPL</name>
<feature type="compositionally biased region" description="Acidic residues" evidence="3">
    <location>
        <begin position="353"/>
        <end position="378"/>
    </location>
</feature>
<feature type="region of interest" description="Disordered" evidence="3">
    <location>
        <begin position="350"/>
        <end position="423"/>
    </location>
</feature>
<dbReference type="InterPro" id="IPR050230">
    <property type="entry name" value="CALM/Myosin/TropC-like"/>
</dbReference>
<dbReference type="EnsemblMetazoa" id="GPAI017813-RA">
    <property type="protein sequence ID" value="GPAI017813-PA"/>
    <property type="gene ID" value="GPAI017813"/>
</dbReference>
<evidence type="ECO:0000259" key="4">
    <source>
        <dbReference type="PROSITE" id="PS50222"/>
    </source>
</evidence>
<organism evidence="5 6">
    <name type="scientific">Glossina pallidipes</name>
    <name type="common">Tsetse fly</name>
    <dbReference type="NCBI Taxonomy" id="7398"/>
    <lineage>
        <taxon>Eukaryota</taxon>
        <taxon>Metazoa</taxon>
        <taxon>Ecdysozoa</taxon>
        <taxon>Arthropoda</taxon>
        <taxon>Hexapoda</taxon>
        <taxon>Insecta</taxon>
        <taxon>Pterygota</taxon>
        <taxon>Neoptera</taxon>
        <taxon>Endopterygota</taxon>
        <taxon>Diptera</taxon>
        <taxon>Brachycera</taxon>
        <taxon>Muscomorpha</taxon>
        <taxon>Hippoboscoidea</taxon>
        <taxon>Glossinidae</taxon>
        <taxon>Glossina</taxon>
    </lineage>
</organism>
<evidence type="ECO:0000313" key="5">
    <source>
        <dbReference type="EnsemblMetazoa" id="GPAI017813-PA"/>
    </source>
</evidence>
<feature type="region of interest" description="Disordered" evidence="3">
    <location>
        <begin position="281"/>
        <end position="317"/>
    </location>
</feature>
<feature type="domain" description="EF-hand" evidence="4">
    <location>
        <begin position="464"/>
        <end position="499"/>
    </location>
</feature>
<dbReference type="SMART" id="SM00054">
    <property type="entry name" value="EFh"/>
    <property type="match status" value="4"/>
</dbReference>
<dbReference type="GO" id="GO:0005509">
    <property type="term" value="F:calcium ion binding"/>
    <property type="evidence" value="ECO:0007669"/>
    <property type="project" value="InterPro"/>
</dbReference>
<feature type="compositionally biased region" description="Polar residues" evidence="3">
    <location>
        <begin position="291"/>
        <end position="311"/>
    </location>
</feature>
<dbReference type="InterPro" id="IPR011992">
    <property type="entry name" value="EF-hand-dom_pair"/>
</dbReference>
<dbReference type="PANTHER" id="PTHR23048:SF0">
    <property type="entry name" value="CALMODULIN LIKE 3"/>
    <property type="match status" value="1"/>
</dbReference>
<dbReference type="CDD" id="cd00051">
    <property type="entry name" value="EFh"/>
    <property type="match status" value="2"/>
</dbReference>
<feature type="domain" description="EF-hand" evidence="4">
    <location>
        <begin position="428"/>
        <end position="463"/>
    </location>
</feature>
<dbReference type="GO" id="GO:0016460">
    <property type="term" value="C:myosin II complex"/>
    <property type="evidence" value="ECO:0007669"/>
    <property type="project" value="TreeGrafter"/>
</dbReference>
<dbReference type="PROSITE" id="PS50222">
    <property type="entry name" value="EF_HAND_2"/>
    <property type="match status" value="4"/>
</dbReference>
<dbReference type="AlphaFoldDB" id="A0A1A9ZKT6"/>
<dbReference type="PROSITE" id="PS00018">
    <property type="entry name" value="EF_HAND_1"/>
    <property type="match status" value="3"/>
</dbReference>
<feature type="compositionally biased region" description="Polar residues" evidence="3">
    <location>
        <begin position="597"/>
        <end position="606"/>
    </location>
</feature>
<feature type="compositionally biased region" description="Basic residues" evidence="3">
    <location>
        <begin position="396"/>
        <end position="407"/>
    </location>
</feature>